<dbReference type="Proteomes" id="UP000663844">
    <property type="component" value="Unassembled WGS sequence"/>
</dbReference>
<dbReference type="InterPro" id="IPR002557">
    <property type="entry name" value="Chitin-bd_dom"/>
</dbReference>
<feature type="non-terminal residue" evidence="3">
    <location>
        <position position="95"/>
    </location>
</feature>
<evidence type="ECO:0000313" key="4">
    <source>
        <dbReference type="Proteomes" id="UP000663844"/>
    </source>
</evidence>
<organism evidence="3 4">
    <name type="scientific">Adineta steineri</name>
    <dbReference type="NCBI Taxonomy" id="433720"/>
    <lineage>
        <taxon>Eukaryota</taxon>
        <taxon>Metazoa</taxon>
        <taxon>Spiralia</taxon>
        <taxon>Gnathifera</taxon>
        <taxon>Rotifera</taxon>
        <taxon>Eurotatoria</taxon>
        <taxon>Bdelloidea</taxon>
        <taxon>Adinetida</taxon>
        <taxon>Adinetidae</taxon>
        <taxon>Adineta</taxon>
    </lineage>
</organism>
<comment type="caution">
    <text evidence="3">The sequence shown here is derived from an EMBL/GenBank/DDBJ whole genome shotgun (WGS) entry which is preliminary data.</text>
</comment>
<dbReference type="SUPFAM" id="SSF57625">
    <property type="entry name" value="Invertebrate chitin-binding proteins"/>
    <property type="match status" value="1"/>
</dbReference>
<proteinExistence type="predicted"/>
<dbReference type="GO" id="GO:0005576">
    <property type="term" value="C:extracellular region"/>
    <property type="evidence" value="ECO:0007669"/>
    <property type="project" value="InterPro"/>
</dbReference>
<dbReference type="PROSITE" id="PS50940">
    <property type="entry name" value="CHIT_BIND_II"/>
    <property type="match status" value="1"/>
</dbReference>
<protein>
    <recommendedName>
        <fullName evidence="2">Chitin-binding type-2 domain-containing protein</fullName>
    </recommendedName>
</protein>
<dbReference type="Pfam" id="PF01607">
    <property type="entry name" value="CBM_14"/>
    <property type="match status" value="1"/>
</dbReference>
<dbReference type="InterPro" id="IPR036508">
    <property type="entry name" value="Chitin-bd_dom_sf"/>
</dbReference>
<feature type="domain" description="Chitin-binding type-2" evidence="2">
    <location>
        <begin position="40"/>
        <end position="95"/>
    </location>
</feature>
<reference evidence="3" key="1">
    <citation type="submission" date="2021-02" db="EMBL/GenBank/DDBJ databases">
        <authorList>
            <person name="Nowell W R."/>
        </authorList>
    </citation>
    <scope>NUCLEOTIDE SEQUENCE</scope>
</reference>
<feature type="non-terminal residue" evidence="3">
    <location>
        <position position="1"/>
    </location>
</feature>
<dbReference type="AlphaFoldDB" id="A0A820RVH4"/>
<evidence type="ECO:0000313" key="3">
    <source>
        <dbReference type="EMBL" id="CAF4448004.1"/>
    </source>
</evidence>
<name>A0A820RVH4_9BILA</name>
<feature type="region of interest" description="Disordered" evidence="1">
    <location>
        <begin position="1"/>
        <end position="29"/>
    </location>
</feature>
<sequence>TAFSQSLCTSASSSSGNSNSGTSSDGSSSNIDGTFSVDSDVSCIGQADGVFLASRYCNVFHRCVSGSRRDFRCPRATNTPYDLWWNQQTQQCDWP</sequence>
<accession>A0A820RVH4</accession>
<dbReference type="Gene3D" id="2.170.140.10">
    <property type="entry name" value="Chitin binding domain"/>
    <property type="match status" value="1"/>
</dbReference>
<evidence type="ECO:0000259" key="2">
    <source>
        <dbReference type="PROSITE" id="PS50940"/>
    </source>
</evidence>
<evidence type="ECO:0000256" key="1">
    <source>
        <dbReference type="SAM" id="MobiDB-lite"/>
    </source>
</evidence>
<dbReference type="GO" id="GO:0008061">
    <property type="term" value="F:chitin binding"/>
    <property type="evidence" value="ECO:0007669"/>
    <property type="project" value="InterPro"/>
</dbReference>
<gene>
    <name evidence="3" type="ORF">OXD698_LOCUS54219</name>
</gene>
<dbReference type="EMBL" id="CAJOAZ010032498">
    <property type="protein sequence ID" value="CAF4448004.1"/>
    <property type="molecule type" value="Genomic_DNA"/>
</dbReference>